<reference evidence="3 6" key="4">
    <citation type="submission" date="2018-06" db="EMBL/GenBank/DDBJ databases">
        <authorList>
            <consortium name="Pathogen Informatics"/>
            <person name="Doyle S."/>
        </authorList>
    </citation>
    <scope>NUCLEOTIDE SEQUENCE [LARGE SCALE GENOMIC DNA]</scope>
    <source>
        <strain evidence="3 6">NCTC7911</strain>
    </source>
</reference>
<dbReference type="RefSeq" id="WP_062500574.1">
    <property type="nucleotide sequence ID" value="NZ_JARDJM010000005.1"/>
</dbReference>
<evidence type="ECO:0000313" key="4">
    <source>
        <dbReference type="Proteomes" id="UP000092607"/>
    </source>
</evidence>
<evidence type="ECO:0000313" key="1">
    <source>
        <dbReference type="EMBL" id="OBX65529.1"/>
    </source>
</evidence>
<evidence type="ECO:0000313" key="6">
    <source>
        <dbReference type="Proteomes" id="UP000254107"/>
    </source>
</evidence>
<dbReference type="EMBL" id="MXAN01000086">
    <property type="protein sequence ID" value="OPH34303.1"/>
    <property type="molecule type" value="Genomic_DNA"/>
</dbReference>
<dbReference type="Proteomes" id="UP000191025">
    <property type="component" value="Unassembled WGS sequence"/>
</dbReference>
<evidence type="ECO:0000313" key="5">
    <source>
        <dbReference type="Proteomes" id="UP000191025"/>
    </source>
</evidence>
<dbReference type="EMBL" id="UGQC01000001">
    <property type="protein sequence ID" value="STZ00867.1"/>
    <property type="molecule type" value="Genomic_DNA"/>
</dbReference>
<proteinExistence type="predicted"/>
<dbReference type="AlphaFoldDB" id="A0A1B8Q6X7"/>
<name>A0A1B8Q6X7_MORLA</name>
<protein>
    <recommendedName>
        <fullName evidence="7">SCP2 domain-containing protein</fullName>
    </recommendedName>
</protein>
<reference evidence="1 4" key="1">
    <citation type="submission" date="2016-06" db="EMBL/GenBank/DDBJ databases">
        <title>Draft genome of Moraxella lacunata CCUG 57757A.</title>
        <authorList>
            <person name="Salva-Serra F."/>
            <person name="Engstrom-Jakobsson H."/>
            <person name="Thorell K."/>
            <person name="Gonzales-Siles L."/>
            <person name="Karlsson R."/>
            <person name="Boulund F."/>
            <person name="Engstrand L."/>
            <person name="Kristiansson E."/>
            <person name="Moore E."/>
        </authorList>
    </citation>
    <scope>NUCLEOTIDE SEQUENCE [LARGE SCALE GENOMIC DNA]</scope>
    <source>
        <strain evidence="1 4">CCUG 57757A</strain>
    </source>
</reference>
<evidence type="ECO:0000313" key="2">
    <source>
        <dbReference type="EMBL" id="OPH34303.1"/>
    </source>
</evidence>
<organism evidence="1 4">
    <name type="scientific">Moraxella lacunata</name>
    <dbReference type="NCBI Taxonomy" id="477"/>
    <lineage>
        <taxon>Bacteria</taxon>
        <taxon>Pseudomonadati</taxon>
        <taxon>Pseudomonadota</taxon>
        <taxon>Gammaproteobacteria</taxon>
        <taxon>Moraxellales</taxon>
        <taxon>Moraxellaceae</taxon>
        <taxon>Moraxella</taxon>
    </lineage>
</organism>
<gene>
    <name evidence="1" type="ORF">A9309_02120</name>
    <name evidence="2" type="ORF">B5J94_11535</name>
    <name evidence="3" type="ORF">NCTC7911_02279</name>
</gene>
<dbReference type="EMBL" id="LZMS01000034">
    <property type="protein sequence ID" value="OBX65529.1"/>
    <property type="molecule type" value="Genomic_DNA"/>
</dbReference>
<dbReference type="Proteomes" id="UP000254107">
    <property type="component" value="Unassembled WGS sequence"/>
</dbReference>
<dbReference type="GeneID" id="302270801"/>
<evidence type="ECO:0000313" key="3">
    <source>
        <dbReference type="EMBL" id="STZ00867.1"/>
    </source>
</evidence>
<dbReference type="Proteomes" id="UP000092607">
    <property type="component" value="Unassembled WGS sequence"/>
</dbReference>
<sequence length="173" mass="19109">MPTLPIIDVKTDPLDALLYGLGLRLSSLSKGDNETYHNLVKDKELAIQFKSGDDVARYYRFVDGHFGQALGTARHADLTIDFKDSMTGVRLLTKGDIASFMSAVQDGDVVISGDYKLVLWFAGVAKQGASLPEPYADYVKQAKPYFEQARPYLNKAVDFTNKTFGKKFGKSGK</sequence>
<keyword evidence="6" id="KW-1185">Reference proteome</keyword>
<accession>A0A1B8Q6X7</accession>
<reference evidence="2" key="3">
    <citation type="submission" date="2017-03" db="EMBL/GenBank/DDBJ databases">
        <authorList>
            <person name="Afonso C.L."/>
            <person name="Miller P.J."/>
            <person name="Scott M.A."/>
            <person name="Spackman E."/>
            <person name="Goraichik I."/>
            <person name="Dimitrov K.M."/>
            <person name="Suarez D.L."/>
            <person name="Swayne D.E."/>
        </authorList>
    </citation>
    <scope>NUCLEOTIDE SEQUENCE</scope>
    <source>
        <strain evidence="2">CCUG 4441</strain>
    </source>
</reference>
<dbReference type="OrthoDB" id="6711779at2"/>
<evidence type="ECO:0008006" key="7">
    <source>
        <dbReference type="Google" id="ProtNLM"/>
    </source>
</evidence>
<reference evidence="5" key="2">
    <citation type="submission" date="2017-03" db="EMBL/GenBank/DDBJ databases">
        <title>Draft genome sequence of Moraxella equi CCUG 4950T type strain.</title>
        <authorList>
            <person name="Salva-Serra F."/>
            <person name="Engstrom-Jakobsson H."/>
            <person name="Thorell K."/>
            <person name="Jaen-Luchoro D."/>
            <person name="Gonzales-Siles L."/>
            <person name="Karlsson R."/>
            <person name="Yazdan S."/>
            <person name="Boulund F."/>
            <person name="Johnning A."/>
            <person name="Engstrand L."/>
            <person name="Kristiansson E."/>
            <person name="Moore E."/>
        </authorList>
    </citation>
    <scope>NUCLEOTIDE SEQUENCE [LARGE SCALE GENOMIC DNA]</scope>
    <source>
        <strain evidence="5">CCUG 4441</strain>
    </source>
</reference>